<organism evidence="1 2">
    <name type="scientific">Pseudomonas phage AH05</name>
    <dbReference type="NCBI Taxonomy" id="2869574"/>
    <lineage>
        <taxon>Viruses</taxon>
        <taxon>Duplodnaviria</taxon>
        <taxon>Heunggongvirae</taxon>
        <taxon>Uroviricota</taxon>
        <taxon>Caudoviricetes</taxon>
        <taxon>Autographivirales</taxon>
        <taxon>Autotranscriptaviridae</taxon>
        <taxon>Studiervirinae</taxon>
        <taxon>Ghunavirus</taxon>
        <taxon>Ghunavirus AH05</taxon>
    </lineage>
</organism>
<evidence type="ECO:0000313" key="1">
    <source>
        <dbReference type="EMBL" id="QZA71337.1"/>
    </source>
</evidence>
<protein>
    <submittedName>
        <fullName evidence="1">Uncharacterized protein</fullName>
    </submittedName>
</protein>
<sequence>MNHSDIRKHLKKGEQAVDVLESMGYKYVANDREHPHWVAPENPLNDIQKAIEALVETRVAKAREDDIYGPNWANVKQLAGKKFSVATAKIPAGMKLADYGSIHFQNRQFTAKEIRYHRSAEFTGYAVLFDFVLRPFHKPEAVWLPMSACVFQR</sequence>
<dbReference type="Proteomes" id="UP000828094">
    <property type="component" value="Segment"/>
</dbReference>
<evidence type="ECO:0000313" key="2">
    <source>
        <dbReference type="Proteomes" id="UP000828094"/>
    </source>
</evidence>
<keyword evidence="2" id="KW-1185">Reference proteome</keyword>
<gene>
    <name evidence="1" type="primary">27</name>
    <name evidence="1" type="ORF">AH05_27</name>
</gene>
<accession>A0AAE7X4H3</accession>
<dbReference type="EMBL" id="MZ501272">
    <property type="protein sequence ID" value="QZA71337.1"/>
    <property type="molecule type" value="Genomic_DNA"/>
</dbReference>
<name>A0AAE7X4H3_9CAUD</name>
<reference evidence="1 2" key="1">
    <citation type="submission" date="2021-07" db="EMBL/GenBank/DDBJ databases">
        <authorList>
            <person name="Roth S.J."/>
            <person name="Krukonis G.P."/>
            <person name="Delesalle V.A."/>
        </authorList>
    </citation>
    <scope>NUCLEOTIDE SEQUENCE [LARGE SCALE GENOMIC DNA]</scope>
</reference>
<proteinExistence type="predicted"/>